<sequence length="199" mass="23473">MQSLYQTRPYFRQEFEISDGKLKVLQEAPFLKESIEIPFEEIAGNKLIPREEFNRNLVTFSTLLFVVLCAKLYFQIFGDKQDYGVTLFVLCLFCFFSFLVYFTRKKSLVLVASTKRVEFFEESPDKATVHTFIQELQAQSKKYLLYKYAKMDERIPLEEQLEQVNWLRDRNVITPQEHQQLAALYSKEYSLSIPEAGKA</sequence>
<evidence type="ECO:0000313" key="2">
    <source>
        <dbReference type="EMBL" id="SFG89845.1"/>
    </source>
</evidence>
<feature type="transmembrane region" description="Helical" evidence="1">
    <location>
        <begin position="83"/>
        <end position="102"/>
    </location>
</feature>
<feature type="transmembrane region" description="Helical" evidence="1">
    <location>
        <begin position="57"/>
        <end position="77"/>
    </location>
</feature>
<reference evidence="3" key="1">
    <citation type="submission" date="2016-10" db="EMBL/GenBank/DDBJ databases">
        <authorList>
            <person name="Varghese N."/>
            <person name="Submissions S."/>
        </authorList>
    </citation>
    <scope>NUCLEOTIDE SEQUENCE [LARGE SCALE GENOMIC DNA]</scope>
    <source>
        <strain evidence="3">LP51</strain>
    </source>
</reference>
<dbReference type="RefSeq" id="WP_092102161.1">
    <property type="nucleotide sequence ID" value="NZ_FOOT01000004.1"/>
</dbReference>
<gene>
    <name evidence="2" type="ORF">SAMN05421739_104237</name>
</gene>
<dbReference type="STRING" id="1436961.SAMN05421739_104237"/>
<accession>A0A1I2VKH7</accession>
<keyword evidence="1" id="KW-1133">Transmembrane helix</keyword>
<dbReference type="Proteomes" id="UP000198724">
    <property type="component" value="Unassembled WGS sequence"/>
</dbReference>
<dbReference type="OrthoDB" id="1428182at2"/>
<proteinExistence type="predicted"/>
<organism evidence="2 3">
    <name type="scientific">Pontibacter chinhatensis</name>
    <dbReference type="NCBI Taxonomy" id="1436961"/>
    <lineage>
        <taxon>Bacteria</taxon>
        <taxon>Pseudomonadati</taxon>
        <taxon>Bacteroidota</taxon>
        <taxon>Cytophagia</taxon>
        <taxon>Cytophagales</taxon>
        <taxon>Hymenobacteraceae</taxon>
        <taxon>Pontibacter</taxon>
    </lineage>
</organism>
<dbReference type="EMBL" id="FOOT01000004">
    <property type="protein sequence ID" value="SFG89845.1"/>
    <property type="molecule type" value="Genomic_DNA"/>
</dbReference>
<keyword evidence="1" id="KW-0812">Transmembrane</keyword>
<protein>
    <submittedName>
        <fullName evidence="2">Uncharacterized protein</fullName>
    </submittedName>
</protein>
<evidence type="ECO:0000256" key="1">
    <source>
        <dbReference type="SAM" id="Phobius"/>
    </source>
</evidence>
<dbReference type="AlphaFoldDB" id="A0A1I2VKH7"/>
<keyword evidence="1" id="KW-0472">Membrane</keyword>
<evidence type="ECO:0000313" key="3">
    <source>
        <dbReference type="Proteomes" id="UP000198724"/>
    </source>
</evidence>
<keyword evidence="3" id="KW-1185">Reference proteome</keyword>
<name>A0A1I2VKH7_9BACT</name>